<accession>A0A0A0UXG8</accession>
<proteinExistence type="predicted"/>
<name>A0A0A0UXG8_9VIRU</name>
<dbReference type="PANTHER" id="PTHR43371">
    <property type="entry name" value="VITAMIN B12-DEPENDENT RIBONUCLEOTIDE REDUCTASE"/>
    <property type="match status" value="1"/>
</dbReference>
<keyword evidence="2" id="KW-0846">Cobalamin</keyword>
<dbReference type="Gene3D" id="3.90.1390.10">
    <property type="entry name" value="b-12 dependent (class ii) ribonucleotide reductase, chain A, domain 3"/>
    <property type="match status" value="1"/>
</dbReference>
<evidence type="ECO:0000256" key="4">
    <source>
        <dbReference type="ARBA" id="ARBA00023285"/>
    </source>
</evidence>
<dbReference type="Gene3D" id="3.20.70.20">
    <property type="match status" value="2"/>
</dbReference>
<reference evidence="6" key="1">
    <citation type="journal article" date="2014" name="Proc. Natl. Acad. Sci. U.S.A.">
        <title>Ribonucleotide reductases reveal novel viral diversity and predict biological and ecological features of unknown marine viruses.</title>
        <authorList>
            <person name="Sakowski E.G."/>
            <person name="Munsell E.V."/>
            <person name="Hyatt M."/>
            <person name="Kress W."/>
            <person name="Williamson S.J."/>
            <person name="Nasko D.J."/>
            <person name="Polson S.W."/>
            <person name="Wommack K.E."/>
        </authorList>
    </citation>
    <scope>NUCLEOTIDE SEQUENCE</scope>
</reference>
<sequence>MDFAKFKHNCYEEGHRHKQQSNNSLVFKNKPTREELDKIFQMMIDAGGSEPGFFNGQTAKKRAPWFSGTNPCGEILLGNKSFCNLVEIDVGKFIGDSAGLHKATTLIARANYRQTIVDLRDGILQESWHKNNEFLRLCGVGATGIAKRDDMTEYDWKNMKYSAVTAARGMSQELGLEFPKNVTTVKPSGTLGKIMDTYEGVHKPEAMYLFNWVGFSKEDPKVEKLIKAGYKVMDNEADETGAVA</sequence>
<dbReference type="Pfam" id="PF02867">
    <property type="entry name" value="Ribonuc_red_lgC"/>
    <property type="match status" value="1"/>
</dbReference>
<evidence type="ECO:0000256" key="1">
    <source>
        <dbReference type="ARBA" id="ARBA00001922"/>
    </source>
</evidence>
<dbReference type="EMBL" id="KM520177">
    <property type="protein sequence ID" value="AIW56589.1"/>
    <property type="molecule type" value="Genomic_DNA"/>
</dbReference>
<evidence type="ECO:0000256" key="3">
    <source>
        <dbReference type="ARBA" id="ARBA00023002"/>
    </source>
</evidence>
<feature type="domain" description="Ribonucleotide reductase large subunit C-terminal" evidence="5">
    <location>
        <begin position="22"/>
        <end position="148"/>
    </location>
</feature>
<evidence type="ECO:0000256" key="2">
    <source>
        <dbReference type="ARBA" id="ARBA00022628"/>
    </source>
</evidence>
<evidence type="ECO:0000313" key="6">
    <source>
        <dbReference type="EMBL" id="AIW56589.1"/>
    </source>
</evidence>
<dbReference type="InterPro" id="IPR000788">
    <property type="entry name" value="RNR_lg_C"/>
</dbReference>
<dbReference type="GO" id="GO:0031419">
    <property type="term" value="F:cobalamin binding"/>
    <property type="evidence" value="ECO:0007669"/>
    <property type="project" value="UniProtKB-KW"/>
</dbReference>
<comment type="cofactor">
    <cofactor evidence="1">
        <name>adenosylcob(III)alamin</name>
        <dbReference type="ChEBI" id="CHEBI:18408"/>
    </cofactor>
</comment>
<dbReference type="InterPro" id="IPR050862">
    <property type="entry name" value="RdRp_reductase_class-2"/>
</dbReference>
<organism evidence="6">
    <name type="scientific">uncultured virus</name>
    <dbReference type="NCBI Taxonomy" id="340016"/>
    <lineage>
        <taxon>Viruses</taxon>
        <taxon>environmental samples</taxon>
    </lineage>
</organism>
<evidence type="ECO:0000259" key="5">
    <source>
        <dbReference type="Pfam" id="PF02867"/>
    </source>
</evidence>
<keyword evidence="3" id="KW-0560">Oxidoreductase</keyword>
<protein>
    <submittedName>
        <fullName evidence="6">Ribonucleotide reductase</fullName>
    </submittedName>
</protein>
<keyword evidence="4" id="KW-0170">Cobalt</keyword>
<dbReference type="PANTHER" id="PTHR43371:SF1">
    <property type="entry name" value="RIBONUCLEOSIDE-DIPHOSPHATE REDUCTASE"/>
    <property type="match status" value="1"/>
</dbReference>
<dbReference type="GO" id="GO:0004748">
    <property type="term" value="F:ribonucleoside-diphosphate reductase activity, thioredoxin disulfide as acceptor"/>
    <property type="evidence" value="ECO:0007669"/>
    <property type="project" value="TreeGrafter"/>
</dbReference>
<dbReference type="SUPFAM" id="SSF51998">
    <property type="entry name" value="PFL-like glycyl radical enzymes"/>
    <property type="match status" value="1"/>
</dbReference>